<proteinExistence type="evidence at transcript level"/>
<evidence type="ECO:0000256" key="2">
    <source>
        <dbReference type="ARBA" id="ARBA00023015"/>
    </source>
</evidence>
<keyword evidence="2" id="KW-0805">Transcription regulation</keyword>
<protein>
    <recommendedName>
        <fullName evidence="4">NOT2/NOT3/NOT5 C-terminal domain-containing protein</fullName>
    </recommendedName>
</protein>
<evidence type="ECO:0000256" key="3">
    <source>
        <dbReference type="ARBA" id="ARBA00023163"/>
    </source>
</evidence>
<accession>I3SSZ3</accession>
<dbReference type="InterPro" id="IPR038635">
    <property type="entry name" value="CCR4-NOT_su2/3/5_C_sf"/>
</dbReference>
<dbReference type="InterPro" id="IPR007282">
    <property type="entry name" value="NOT2/3/5_C"/>
</dbReference>
<organism evidence="5">
    <name type="scientific">Lotus japonicus</name>
    <name type="common">Lotus corniculatus var. japonicus</name>
    <dbReference type="NCBI Taxonomy" id="34305"/>
    <lineage>
        <taxon>Eukaryota</taxon>
        <taxon>Viridiplantae</taxon>
        <taxon>Streptophyta</taxon>
        <taxon>Embryophyta</taxon>
        <taxon>Tracheophyta</taxon>
        <taxon>Spermatophyta</taxon>
        <taxon>Magnoliopsida</taxon>
        <taxon>eudicotyledons</taxon>
        <taxon>Gunneridae</taxon>
        <taxon>Pentapetalae</taxon>
        <taxon>rosids</taxon>
        <taxon>fabids</taxon>
        <taxon>Fabales</taxon>
        <taxon>Fabaceae</taxon>
        <taxon>Papilionoideae</taxon>
        <taxon>50 kb inversion clade</taxon>
        <taxon>NPAAA clade</taxon>
        <taxon>Hologalegina</taxon>
        <taxon>robinioid clade</taxon>
        <taxon>Loteae</taxon>
        <taxon>Lotus</taxon>
    </lineage>
</organism>
<dbReference type="PANTHER" id="PTHR23326">
    <property type="entry name" value="CCR4 NOT-RELATED"/>
    <property type="match status" value="1"/>
</dbReference>
<dbReference type="Pfam" id="PF04153">
    <property type="entry name" value="NOT2_3_5_C"/>
    <property type="match status" value="1"/>
</dbReference>
<dbReference type="EMBL" id="BT143591">
    <property type="protein sequence ID" value="AFK43385.1"/>
    <property type="molecule type" value="mRNA"/>
</dbReference>
<dbReference type="InterPro" id="IPR040168">
    <property type="entry name" value="Not2/3/5"/>
</dbReference>
<dbReference type="AlphaFoldDB" id="I3SSZ3"/>
<sequence length="81" mass="9887">MPKDEAQLYAANELNNRGWFYHKELRLWLIRVPNIEPLVKTNTHERGSYHCFEPNTFEIIRKDNFVLQYELLEKRPHLPQH</sequence>
<evidence type="ECO:0000256" key="1">
    <source>
        <dbReference type="ARBA" id="ARBA00007682"/>
    </source>
</evidence>
<dbReference type="GO" id="GO:0006355">
    <property type="term" value="P:regulation of DNA-templated transcription"/>
    <property type="evidence" value="ECO:0007669"/>
    <property type="project" value="InterPro"/>
</dbReference>
<reference evidence="5" key="1">
    <citation type="submission" date="2012-05" db="EMBL/GenBank/DDBJ databases">
        <authorList>
            <person name="Krishnakumar V."/>
            <person name="Cheung F."/>
            <person name="Xiao Y."/>
            <person name="Chan A."/>
            <person name="Moskal W.A."/>
            <person name="Town C.D."/>
        </authorList>
    </citation>
    <scope>NUCLEOTIDE SEQUENCE</scope>
</reference>
<evidence type="ECO:0000313" key="5">
    <source>
        <dbReference type="EMBL" id="AFK43385.1"/>
    </source>
</evidence>
<keyword evidence="3" id="KW-0804">Transcription</keyword>
<dbReference type="GO" id="GO:0030015">
    <property type="term" value="C:CCR4-NOT core complex"/>
    <property type="evidence" value="ECO:0007669"/>
    <property type="project" value="InterPro"/>
</dbReference>
<comment type="similarity">
    <text evidence="1">Belongs to the CNOT2/3/5 family.</text>
</comment>
<feature type="domain" description="NOT2/NOT3/NOT5 C-terminal" evidence="4">
    <location>
        <begin position="1"/>
        <end position="72"/>
    </location>
</feature>
<name>I3SSZ3_LOTJA</name>
<dbReference type="Gene3D" id="2.30.30.1020">
    <property type="entry name" value="CCR4-NOT complex subunit 2/3/5, C-terminal domain"/>
    <property type="match status" value="1"/>
</dbReference>
<evidence type="ECO:0000259" key="4">
    <source>
        <dbReference type="Pfam" id="PF04153"/>
    </source>
</evidence>